<keyword evidence="2 10" id="KW-0547">Nucleotide-binding</keyword>
<keyword evidence="16" id="KW-1185">Reference proteome</keyword>
<evidence type="ECO:0000256" key="10">
    <source>
        <dbReference type="PROSITE-ProRule" id="PRU00560"/>
    </source>
</evidence>
<evidence type="ECO:0000256" key="3">
    <source>
        <dbReference type="ARBA" id="ARBA00022801"/>
    </source>
</evidence>
<dbReference type="Pfam" id="PF00580">
    <property type="entry name" value="UvrD-helicase"/>
    <property type="match status" value="1"/>
</dbReference>
<name>A0ABW6FS50_9ACTN</name>
<protein>
    <recommendedName>
        <fullName evidence="11">ATP-dependent DNA helicase</fullName>
        <ecNumber evidence="11">5.6.2.4</ecNumber>
    </recommendedName>
</protein>
<keyword evidence="4 10" id="KW-0347">Helicase</keyword>
<dbReference type="Gene3D" id="1.10.486.10">
    <property type="entry name" value="PCRA, domain 4"/>
    <property type="match status" value="1"/>
</dbReference>
<keyword evidence="6 11" id="KW-0238">DNA-binding</keyword>
<evidence type="ECO:0000313" key="16">
    <source>
        <dbReference type="Proteomes" id="UP001598448"/>
    </source>
</evidence>
<accession>A0ABW6FS50</accession>
<dbReference type="RefSeq" id="WP_386717434.1">
    <property type="nucleotide sequence ID" value="NZ_JBHXIJ010000179.1"/>
</dbReference>
<keyword evidence="5 10" id="KW-0067">ATP-binding</keyword>
<evidence type="ECO:0000256" key="8">
    <source>
        <dbReference type="ARBA" id="ARBA00034617"/>
    </source>
</evidence>
<dbReference type="SUPFAM" id="SSF52540">
    <property type="entry name" value="P-loop containing nucleoside triphosphate hydrolases"/>
    <property type="match status" value="1"/>
</dbReference>
<dbReference type="Gene3D" id="3.40.50.300">
    <property type="entry name" value="P-loop containing nucleotide triphosphate hydrolases"/>
    <property type="match status" value="2"/>
</dbReference>
<dbReference type="InterPro" id="IPR013986">
    <property type="entry name" value="DExx_box_DNA_helicase_dom_sf"/>
</dbReference>
<feature type="binding site" evidence="10">
    <location>
        <begin position="92"/>
        <end position="99"/>
    </location>
    <ligand>
        <name>ATP</name>
        <dbReference type="ChEBI" id="CHEBI:30616"/>
    </ligand>
</feature>
<reference evidence="15 16" key="1">
    <citation type="submission" date="2024-09" db="EMBL/GenBank/DDBJ databases">
        <title>The Natural Products Discovery Center: Release of the First 8490 Sequenced Strains for Exploring Actinobacteria Biosynthetic Diversity.</title>
        <authorList>
            <person name="Kalkreuter E."/>
            <person name="Kautsar S.A."/>
            <person name="Yang D."/>
            <person name="Bader C.D."/>
            <person name="Teijaro C.N."/>
            <person name="Fluegel L."/>
            <person name="Davis C.M."/>
            <person name="Simpson J.R."/>
            <person name="Lauterbach L."/>
            <person name="Steele A.D."/>
            <person name="Gui C."/>
            <person name="Meng S."/>
            <person name="Li G."/>
            <person name="Viehrig K."/>
            <person name="Ye F."/>
            <person name="Su P."/>
            <person name="Kiefer A.F."/>
            <person name="Nichols A."/>
            <person name="Cepeda A.J."/>
            <person name="Yan W."/>
            <person name="Fan B."/>
            <person name="Jiang Y."/>
            <person name="Adhikari A."/>
            <person name="Zheng C.-J."/>
            <person name="Schuster L."/>
            <person name="Cowan T.M."/>
            <person name="Smanski M.J."/>
            <person name="Chevrette M.G."/>
            <person name="De Carvalho L.P.S."/>
            <person name="Shen B."/>
        </authorList>
    </citation>
    <scope>NUCLEOTIDE SEQUENCE [LARGE SCALE GENOMIC DNA]</scope>
    <source>
        <strain evidence="15 16">NPDC058348</strain>
    </source>
</reference>
<evidence type="ECO:0000259" key="13">
    <source>
        <dbReference type="PROSITE" id="PS51198"/>
    </source>
</evidence>
<feature type="compositionally biased region" description="Basic and acidic residues" evidence="12">
    <location>
        <begin position="27"/>
        <end position="40"/>
    </location>
</feature>
<feature type="domain" description="UvrD-like helicase ATP-binding" evidence="13">
    <location>
        <begin position="71"/>
        <end position="356"/>
    </location>
</feature>
<dbReference type="GO" id="GO:0003678">
    <property type="term" value="F:DNA helicase activity"/>
    <property type="evidence" value="ECO:0007669"/>
    <property type="project" value="UniProtKB-EC"/>
</dbReference>
<evidence type="ECO:0000256" key="1">
    <source>
        <dbReference type="ARBA" id="ARBA00009922"/>
    </source>
</evidence>
<dbReference type="GO" id="GO:0016787">
    <property type="term" value="F:hydrolase activity"/>
    <property type="evidence" value="ECO:0007669"/>
    <property type="project" value="UniProtKB-KW"/>
</dbReference>
<evidence type="ECO:0000256" key="6">
    <source>
        <dbReference type="ARBA" id="ARBA00023125"/>
    </source>
</evidence>
<evidence type="ECO:0000256" key="5">
    <source>
        <dbReference type="ARBA" id="ARBA00022840"/>
    </source>
</evidence>
<feature type="domain" description="UvrD-like helicase C-terminal" evidence="14">
    <location>
        <begin position="357"/>
        <end position="640"/>
    </location>
</feature>
<dbReference type="InterPro" id="IPR027417">
    <property type="entry name" value="P-loop_NTPase"/>
</dbReference>
<dbReference type="PROSITE" id="PS51217">
    <property type="entry name" value="UVRD_HELICASE_CTER"/>
    <property type="match status" value="1"/>
</dbReference>
<proteinExistence type="inferred from homology"/>
<dbReference type="CDD" id="cd17932">
    <property type="entry name" value="DEXQc_UvrD"/>
    <property type="match status" value="1"/>
</dbReference>
<evidence type="ECO:0000256" key="9">
    <source>
        <dbReference type="ARBA" id="ARBA00048988"/>
    </source>
</evidence>
<keyword evidence="3 10" id="KW-0378">Hydrolase</keyword>
<dbReference type="InterPro" id="IPR014017">
    <property type="entry name" value="DNA_helicase_UvrD-like_C"/>
</dbReference>
<evidence type="ECO:0000256" key="12">
    <source>
        <dbReference type="SAM" id="MobiDB-lite"/>
    </source>
</evidence>
<dbReference type="EC" id="5.6.2.4" evidence="11"/>
<dbReference type="InterPro" id="IPR005751">
    <property type="entry name" value="ATP-dep_DNA_helicase_PcrA"/>
</dbReference>
<dbReference type="PANTHER" id="PTHR11070">
    <property type="entry name" value="UVRD / RECB / PCRA DNA HELICASE FAMILY MEMBER"/>
    <property type="match status" value="1"/>
</dbReference>
<gene>
    <name evidence="15" type="primary">pcrA</name>
    <name evidence="15" type="ORF">ACFWJN_22365</name>
</gene>
<evidence type="ECO:0000256" key="2">
    <source>
        <dbReference type="ARBA" id="ARBA00022741"/>
    </source>
</evidence>
<comment type="catalytic activity">
    <reaction evidence="9 11">
        <text>ATP + H2O = ADP + phosphate + H(+)</text>
        <dbReference type="Rhea" id="RHEA:13065"/>
        <dbReference type="ChEBI" id="CHEBI:15377"/>
        <dbReference type="ChEBI" id="CHEBI:15378"/>
        <dbReference type="ChEBI" id="CHEBI:30616"/>
        <dbReference type="ChEBI" id="CHEBI:43474"/>
        <dbReference type="ChEBI" id="CHEBI:456216"/>
        <dbReference type="EC" id="5.6.2.4"/>
    </reaction>
</comment>
<evidence type="ECO:0000256" key="4">
    <source>
        <dbReference type="ARBA" id="ARBA00022806"/>
    </source>
</evidence>
<dbReference type="Pfam" id="PF13361">
    <property type="entry name" value="UvrD_C"/>
    <property type="match status" value="1"/>
</dbReference>
<keyword evidence="7" id="KW-0413">Isomerase</keyword>
<evidence type="ECO:0000256" key="11">
    <source>
        <dbReference type="RuleBase" id="RU364053"/>
    </source>
</evidence>
<dbReference type="Pfam" id="PF21196">
    <property type="entry name" value="PcrA_UvrD_tudor"/>
    <property type="match status" value="1"/>
</dbReference>
<comment type="similarity">
    <text evidence="1 11">Belongs to the helicase family. UvrD subfamily.</text>
</comment>
<dbReference type="NCBIfam" id="TIGR01073">
    <property type="entry name" value="pcrA"/>
    <property type="match status" value="1"/>
</dbReference>
<dbReference type="EMBL" id="JBHXIJ010000179">
    <property type="protein sequence ID" value="MFD5101687.1"/>
    <property type="molecule type" value="Genomic_DNA"/>
</dbReference>
<evidence type="ECO:0000313" key="15">
    <source>
        <dbReference type="EMBL" id="MFD5101687.1"/>
    </source>
</evidence>
<organism evidence="15 16">
    <name type="scientific">Streptomyces albidochromogenes</name>
    <dbReference type="NCBI Taxonomy" id="329524"/>
    <lineage>
        <taxon>Bacteria</taxon>
        <taxon>Bacillati</taxon>
        <taxon>Actinomycetota</taxon>
        <taxon>Actinomycetes</taxon>
        <taxon>Kitasatosporales</taxon>
        <taxon>Streptomycetaceae</taxon>
        <taxon>Streptomyces</taxon>
    </lineage>
</organism>
<feature type="region of interest" description="Disordered" evidence="12">
    <location>
        <begin position="1"/>
        <end position="59"/>
    </location>
</feature>
<dbReference type="InterPro" id="IPR014016">
    <property type="entry name" value="UvrD-like_ATP-bd"/>
</dbReference>
<dbReference type="PANTHER" id="PTHR11070:SF2">
    <property type="entry name" value="ATP-DEPENDENT DNA HELICASE SRS2"/>
    <property type="match status" value="1"/>
</dbReference>
<comment type="caution">
    <text evidence="15">The sequence shown here is derived from an EMBL/GenBank/DDBJ whole genome shotgun (WGS) entry which is preliminary data.</text>
</comment>
<dbReference type="CDD" id="cd18807">
    <property type="entry name" value="SF1_C_UvrD"/>
    <property type="match status" value="1"/>
</dbReference>
<dbReference type="PROSITE" id="PS51198">
    <property type="entry name" value="UVRD_HELICASE_ATP_BIND"/>
    <property type="match status" value="1"/>
</dbReference>
<evidence type="ECO:0000256" key="7">
    <source>
        <dbReference type="ARBA" id="ARBA00023235"/>
    </source>
</evidence>
<dbReference type="Proteomes" id="UP001598448">
    <property type="component" value="Unassembled WGS sequence"/>
</dbReference>
<sequence>MSSLFDDSFLADLQHAENAKDTAPPPPEDHAPEPVPHDLFEGAFDAPPPPRDAHYRDGAPRPVVDAAALLEGLNEEQRAAVVHAGSPLLIVAGAGSGKTRVLTHRIAYLLAKRGVHPGQILAITFTNKAAGEMKERVEQLVGPRAGHMWVSTFHSACVRILRRESKKLGFTSSFSIYDAADSKRLMALVCRDLDLDPKRFPPKAFSAKVSNLKNELMDEETFAGQAADGFEKTLAQAYALYQARLREANALDFDDIIMTTVHLLQAFPDVAEHYRMRFRHVMVDEYQDTNHAQYTLVRELVGPSGEGRAPGELCVVGDADQSIYAFRGATIRNILQFEEDYPDAKTILLEQNYRSTQTILTAANAVIERNENRRPKNLWTEAGAGSPITGYVADTEHDEAQFVAEEIDRLTDAGDAKAGDVAVFYRTNAQSRVFEEIFIRVGLPYKVVGGVRFYERKEVRDVLAYLRVLANPEDTVPLRRILNVPKRGIGDRAEAMIDALSLREKISFPQALRRVDEAYGMAARSANAVKRFNTLMEELRTIVESGAGPATVLEAVFERTGYLAELQASTDPQDETRIENLQELAAVALEFEQEREADEPGTLAEFLEKVALVADSDQIPDEDEEGSGVITLMTLHTAKGLEFPVVFLTGMEDGVFPHMRALGQTKELEEERRLAYVGITRARERLYLTRASMRSAWGQPSYNPPSRFLEEIPDTYLTWKRKGAQVPAGPVSGVASSLSASLASRSRGGGGGASGFATRRTSDKPVVALSVGDRVTHDQFGLGTVMTVTGTGSDAQATIDFGDERPKKLLLRYAPVEKL</sequence>
<comment type="catalytic activity">
    <reaction evidence="8">
        <text>Couples ATP hydrolysis with the unwinding of duplex DNA by translocating in the 3'-5' direction.</text>
        <dbReference type="EC" id="5.6.2.4"/>
    </reaction>
</comment>
<evidence type="ECO:0000259" key="14">
    <source>
        <dbReference type="PROSITE" id="PS51217"/>
    </source>
</evidence>
<dbReference type="Gene3D" id="1.10.10.160">
    <property type="match status" value="1"/>
</dbReference>
<dbReference type="InterPro" id="IPR000212">
    <property type="entry name" value="DNA_helicase_UvrD/REP"/>
</dbReference>